<dbReference type="OrthoDB" id="4696350at2"/>
<organism evidence="2 3">
    <name type="scientific">Mycolicibacterium doricum</name>
    <dbReference type="NCBI Taxonomy" id="126673"/>
    <lineage>
        <taxon>Bacteria</taxon>
        <taxon>Bacillati</taxon>
        <taxon>Actinomycetota</taxon>
        <taxon>Actinomycetes</taxon>
        <taxon>Mycobacteriales</taxon>
        <taxon>Mycobacteriaceae</taxon>
        <taxon>Mycolicibacterium</taxon>
    </lineage>
</organism>
<dbReference type="RefSeq" id="WP_085190391.1">
    <property type="nucleotide sequence ID" value="NZ_AP022605.1"/>
</dbReference>
<dbReference type="EMBL" id="LQOS01000025">
    <property type="protein sequence ID" value="ORV41663.1"/>
    <property type="molecule type" value="Genomic_DNA"/>
</dbReference>
<reference evidence="1" key="3">
    <citation type="submission" date="2020-02" db="EMBL/GenBank/DDBJ databases">
        <authorList>
            <person name="Matsumoto Y."/>
            <person name="Motooka D."/>
            <person name="Nakamura S."/>
        </authorList>
    </citation>
    <scope>NUCLEOTIDE SEQUENCE</scope>
    <source>
        <strain evidence="1">JCM 12405</strain>
    </source>
</reference>
<dbReference type="KEGG" id="mdr:MDOR_05110"/>
<protein>
    <recommendedName>
        <fullName evidence="5">AbiEi antitoxin C-terminal domain-containing protein</fullName>
    </recommendedName>
</protein>
<name>A0A1X1TAQ8_9MYCO</name>
<dbReference type="Proteomes" id="UP000467201">
    <property type="component" value="Chromosome"/>
</dbReference>
<keyword evidence="3" id="KW-1185">Reference proteome</keyword>
<evidence type="ECO:0000313" key="4">
    <source>
        <dbReference type="Proteomes" id="UP000467201"/>
    </source>
</evidence>
<evidence type="ECO:0000313" key="3">
    <source>
        <dbReference type="Proteomes" id="UP000193564"/>
    </source>
</evidence>
<evidence type="ECO:0008006" key="5">
    <source>
        <dbReference type="Google" id="ProtNLM"/>
    </source>
</evidence>
<dbReference type="AlphaFoldDB" id="A0A1X1TAQ8"/>
<reference evidence="1 4" key="2">
    <citation type="journal article" date="2019" name="Emerg. Microbes Infect.">
        <title>Comprehensive subspecies identification of 175 nontuberculous mycobacteria species based on 7547 genomic profiles.</title>
        <authorList>
            <person name="Matsumoto Y."/>
            <person name="Kinjo T."/>
            <person name="Motooka D."/>
            <person name="Nabeya D."/>
            <person name="Jung N."/>
            <person name="Uechi K."/>
            <person name="Horii T."/>
            <person name="Iida T."/>
            <person name="Fujita J."/>
            <person name="Nakamura S."/>
        </authorList>
    </citation>
    <scope>NUCLEOTIDE SEQUENCE [LARGE SCALE GENOMIC DNA]</scope>
    <source>
        <strain evidence="1 4">JCM 12405</strain>
    </source>
</reference>
<dbReference type="Proteomes" id="UP000193564">
    <property type="component" value="Unassembled WGS sequence"/>
</dbReference>
<proteinExistence type="predicted"/>
<evidence type="ECO:0000313" key="2">
    <source>
        <dbReference type="EMBL" id="ORV41663.1"/>
    </source>
</evidence>
<reference evidence="2 3" key="1">
    <citation type="submission" date="2016-01" db="EMBL/GenBank/DDBJ databases">
        <title>The new phylogeny of the genus Mycobacterium.</title>
        <authorList>
            <person name="Tarcisio F."/>
            <person name="Conor M."/>
            <person name="Antonella G."/>
            <person name="Elisabetta G."/>
            <person name="Giulia F.S."/>
            <person name="Sara T."/>
            <person name="Anna F."/>
            <person name="Clotilde B."/>
            <person name="Roberto B."/>
            <person name="Veronica D.S."/>
            <person name="Fabio R."/>
            <person name="Monica P."/>
            <person name="Olivier J."/>
            <person name="Enrico T."/>
            <person name="Nicola S."/>
        </authorList>
    </citation>
    <scope>NUCLEOTIDE SEQUENCE [LARGE SCALE GENOMIC DNA]</scope>
    <source>
        <strain evidence="2 3">DSM 44339</strain>
    </source>
</reference>
<evidence type="ECO:0000313" key="1">
    <source>
        <dbReference type="EMBL" id="BBZ06342.1"/>
    </source>
</evidence>
<dbReference type="EMBL" id="AP022605">
    <property type="protein sequence ID" value="BBZ06342.1"/>
    <property type="molecule type" value="Genomic_DNA"/>
</dbReference>
<accession>A0A1X1TAQ8</accession>
<dbReference type="STRING" id="126673.AWC01_09665"/>
<sequence>MYPIVGSEEIAAGRLTRAALRWHYTAIHPNIYLPKGAPHTPDARTESAFLWTGRKGIVAGRAAAYWHGVRWALQDHDIEVICRHRRPIHGVEIHDERIAADEICTRGAQLLVTSPARTAFDVGRRLPRVEAVSVLDALSAVTGVTAADVQALAARYPASRGIPAAREAVELMDGGARSREETVIRLLLMDSGLPRPGTSIQLEDRHWSTRIAVGWEFAKVGISFEPDGRLERYSAVQQLESEELVQRLGWLHIRAHPWRSLHIVRFRARAALMSRAHRTWSGEWVPTRSAAQARLAHDQSDPRSIV</sequence>
<gene>
    <name evidence="2" type="ORF">AWC01_09665</name>
    <name evidence="1" type="ORF">MDOR_05110</name>
</gene>